<evidence type="ECO:0000256" key="2">
    <source>
        <dbReference type="SAM" id="SignalP"/>
    </source>
</evidence>
<dbReference type="NCBIfam" id="TIGR04183">
    <property type="entry name" value="Por_Secre_tail"/>
    <property type="match status" value="1"/>
</dbReference>
<evidence type="ECO:0000259" key="3">
    <source>
        <dbReference type="Pfam" id="PF18962"/>
    </source>
</evidence>
<organism evidence="4">
    <name type="scientific">Chryseobacterium indologenes</name>
    <name type="common">Flavobacterium indologenes</name>
    <dbReference type="NCBI Taxonomy" id="253"/>
    <lineage>
        <taxon>Bacteria</taxon>
        <taxon>Pseudomonadati</taxon>
        <taxon>Bacteroidota</taxon>
        <taxon>Flavobacteriia</taxon>
        <taxon>Flavobacteriales</taxon>
        <taxon>Weeksellaceae</taxon>
        <taxon>Chryseobacterium group</taxon>
        <taxon>Chryseobacterium</taxon>
    </lineage>
</organism>
<evidence type="ECO:0000256" key="1">
    <source>
        <dbReference type="ARBA" id="ARBA00022729"/>
    </source>
</evidence>
<name>A0A411DK40_CHRID</name>
<gene>
    <name evidence="4" type="ORF">EU348_05825</name>
</gene>
<evidence type="ECO:0000313" key="4">
    <source>
        <dbReference type="EMBL" id="QBA20730.1"/>
    </source>
</evidence>
<protein>
    <submittedName>
        <fullName evidence="4">T9SS type A sorting domain-containing protein</fullName>
    </submittedName>
</protein>
<reference evidence="4" key="1">
    <citation type="submission" date="2019-01" db="EMBL/GenBank/DDBJ databases">
        <title>Whole Genome Sequencing for Putative Detection of Antimicrobial Resistance and Potential Virulence Factors in Chryseobacterium indologenes isolated from Nile Tilapia in Tanzania.</title>
        <authorList>
            <person name="Mwega E."/>
            <person name="Mutoloki S."/>
            <person name="Mugimba K."/>
            <person name="Colquhoun D."/>
            <person name="Mdegela R."/>
            <person name="Evensen O."/>
            <person name="Wasteson Y."/>
        </authorList>
    </citation>
    <scope>NUCLEOTIDE SEQUENCE [LARGE SCALE GENOMIC DNA]</scope>
    <source>
        <strain evidence="4">StR 01</strain>
    </source>
</reference>
<feature type="chain" id="PRO_5019301151" evidence="2">
    <location>
        <begin position="23"/>
        <end position="321"/>
    </location>
</feature>
<dbReference type="Pfam" id="PF18962">
    <property type="entry name" value="Por_Secre_tail"/>
    <property type="match status" value="1"/>
</dbReference>
<keyword evidence="1 2" id="KW-0732">Signal</keyword>
<feature type="signal peptide" evidence="2">
    <location>
        <begin position="1"/>
        <end position="22"/>
    </location>
</feature>
<sequence length="321" mass="34097">MKKKLFLEKLSCLAVFSTAVMQAQNYQTMPVSSGFTTDVIANGMGSSMMSTSNDVDGVSYAFVAKDFQLTPTSPAITYGIPVDGIINSVVTTTPGLSYVLGNLNANNSLRLAAANDSGTLTFTTPKAAFTLYMLSTSGSGTSKVNVTVNFADGSSQVFSNISISDWYGGSNFAIKGIGRIKRTSDGLESSTSDPRLYQNALAIDAANQAKPIQSVMITKANGSGYPNIFAFSVNENTQLSTAEANGLKTRDIYPNPFKDVFHISDIKGVKTITVTDVAGRVVKTIDNPTNELQLGELNAGLYLVTMNFKDGSKSTVKAIKK</sequence>
<feature type="domain" description="Secretion system C-terminal sorting" evidence="3">
    <location>
        <begin position="252"/>
        <end position="314"/>
    </location>
</feature>
<dbReference type="InterPro" id="IPR026444">
    <property type="entry name" value="Secre_tail"/>
</dbReference>
<dbReference type="EMBL" id="CP035532">
    <property type="protein sequence ID" value="QBA20730.1"/>
    <property type="molecule type" value="Genomic_DNA"/>
</dbReference>
<proteinExistence type="predicted"/>
<dbReference type="AlphaFoldDB" id="A0A411DK40"/>
<accession>A0A411DK40</accession>